<name>A0A1J5PHJ8_9ZZZZ</name>
<feature type="compositionally biased region" description="Basic and acidic residues" evidence="1">
    <location>
        <begin position="119"/>
        <end position="130"/>
    </location>
</feature>
<proteinExistence type="predicted"/>
<organism evidence="2">
    <name type="scientific">mine drainage metagenome</name>
    <dbReference type="NCBI Taxonomy" id="410659"/>
    <lineage>
        <taxon>unclassified sequences</taxon>
        <taxon>metagenomes</taxon>
        <taxon>ecological metagenomes</taxon>
    </lineage>
</organism>
<protein>
    <submittedName>
        <fullName evidence="2">Uncharacterized protein</fullName>
    </submittedName>
</protein>
<evidence type="ECO:0000313" key="2">
    <source>
        <dbReference type="EMBL" id="OIQ70698.1"/>
    </source>
</evidence>
<dbReference type="AlphaFoldDB" id="A0A1J5PHJ8"/>
<reference evidence="2" key="1">
    <citation type="submission" date="2016-10" db="EMBL/GenBank/DDBJ databases">
        <title>Sequence of Gallionella enrichment culture.</title>
        <authorList>
            <person name="Poehlein A."/>
            <person name="Muehling M."/>
            <person name="Daniel R."/>
        </authorList>
    </citation>
    <scope>NUCLEOTIDE SEQUENCE</scope>
</reference>
<comment type="caution">
    <text evidence="2">The sequence shown here is derived from an EMBL/GenBank/DDBJ whole genome shotgun (WGS) entry which is preliminary data.</text>
</comment>
<accession>A0A1J5PHJ8</accession>
<dbReference type="EMBL" id="MLJW01004076">
    <property type="protein sequence ID" value="OIQ70698.1"/>
    <property type="molecule type" value="Genomic_DNA"/>
</dbReference>
<evidence type="ECO:0000256" key="1">
    <source>
        <dbReference type="SAM" id="MobiDB-lite"/>
    </source>
</evidence>
<gene>
    <name evidence="2" type="ORF">GALL_476890</name>
</gene>
<sequence length="224" mass="24797">MIQRLRFRVTDKLFGGPVENADAAGSIHTDNAGARRRQYSLDKPAPAVDKVARAHQVIALGTQLLRHLVECLAELRQIALRTEHGHLDVEVAGGDDIGGTHQTPYRGNQPVGEIQSDQDGGHQDRQRDHRKYQGEVHLNAEPPGLNLRIFGDARLGLLQLGDDMGVELTGDIEEGIVEGPQPDHRCDVVLFRQHRNLGLGLVDIAKEFSRRRREGKLDAGLRCL</sequence>
<feature type="region of interest" description="Disordered" evidence="1">
    <location>
        <begin position="93"/>
        <end position="130"/>
    </location>
</feature>